<feature type="region of interest" description="Disordered" evidence="6">
    <location>
        <begin position="191"/>
        <end position="214"/>
    </location>
</feature>
<dbReference type="PANTHER" id="PTHR33284:SF1">
    <property type="entry name" value="RIBOSOMAL PROTEIN L25_GLN-TRNA SYNTHETASE, ANTI-CODON-BINDING DOMAIN-CONTAINING PROTEIN"/>
    <property type="match status" value="1"/>
</dbReference>
<dbReference type="AlphaFoldDB" id="A0A0S6VYN6"/>
<dbReference type="GO" id="GO:0006412">
    <property type="term" value="P:translation"/>
    <property type="evidence" value="ECO:0007669"/>
    <property type="project" value="UniProtKB-UniRule"/>
</dbReference>
<evidence type="ECO:0000256" key="5">
    <source>
        <dbReference type="HAMAP-Rule" id="MF_01334"/>
    </source>
</evidence>
<organism evidence="9">
    <name type="scientific">Candidatus Moduliflexus flocculans</name>
    <dbReference type="NCBI Taxonomy" id="1499966"/>
    <lineage>
        <taxon>Bacteria</taxon>
        <taxon>Candidatus Moduliflexota</taxon>
        <taxon>Candidatus Moduliflexia</taxon>
        <taxon>Candidatus Moduliflexales</taxon>
        <taxon>Candidatus Moduliflexaceae</taxon>
    </lineage>
</organism>
<evidence type="ECO:0000259" key="7">
    <source>
        <dbReference type="Pfam" id="PF01386"/>
    </source>
</evidence>
<dbReference type="InterPro" id="IPR020056">
    <property type="entry name" value="Rbsml_bL25/Gln-tRNA_synth_N"/>
</dbReference>
<dbReference type="Proteomes" id="UP000030700">
    <property type="component" value="Unassembled WGS sequence"/>
</dbReference>
<dbReference type="InterPro" id="IPR029751">
    <property type="entry name" value="Ribosomal_L25_dom"/>
</dbReference>
<dbReference type="GO" id="GO:0008097">
    <property type="term" value="F:5S rRNA binding"/>
    <property type="evidence" value="ECO:0007669"/>
    <property type="project" value="InterPro"/>
</dbReference>
<evidence type="ECO:0000256" key="1">
    <source>
        <dbReference type="ARBA" id="ARBA00022730"/>
    </source>
</evidence>
<dbReference type="SUPFAM" id="SSF50715">
    <property type="entry name" value="Ribosomal protein L25-like"/>
    <property type="match status" value="1"/>
</dbReference>
<gene>
    <name evidence="5" type="primary">rplY</name>
    <name evidence="5" type="synonym">ctc</name>
    <name evidence="9" type="ORF">U14_01970</name>
</gene>
<evidence type="ECO:0000259" key="8">
    <source>
        <dbReference type="Pfam" id="PF14693"/>
    </source>
</evidence>
<dbReference type="Gene3D" id="2.170.120.20">
    <property type="entry name" value="Ribosomal protein L25, beta domain"/>
    <property type="match status" value="1"/>
</dbReference>
<dbReference type="HOGENOM" id="CLU_075939_2_1_0"/>
<dbReference type="Pfam" id="PF14693">
    <property type="entry name" value="Ribosomal_TL5_C"/>
    <property type="match status" value="1"/>
</dbReference>
<dbReference type="InterPro" id="IPR001021">
    <property type="entry name" value="Ribosomal_bL25_long"/>
</dbReference>
<dbReference type="InterPro" id="IPR011035">
    <property type="entry name" value="Ribosomal_bL25/Gln-tRNA_synth"/>
</dbReference>
<dbReference type="Gene3D" id="2.40.240.10">
    <property type="entry name" value="Ribosomal Protein L25, Chain P"/>
    <property type="match status" value="1"/>
</dbReference>
<feature type="domain" description="Large ribosomal subunit protein bL25 L25" evidence="7">
    <location>
        <begin position="8"/>
        <end position="96"/>
    </location>
</feature>
<keyword evidence="2 5" id="KW-0694">RNA-binding</keyword>
<dbReference type="HAMAP" id="MF_01334">
    <property type="entry name" value="Ribosomal_bL25_CTC"/>
    <property type="match status" value="1"/>
</dbReference>
<dbReference type="NCBIfam" id="TIGR00731">
    <property type="entry name" value="bL25_bact_ctc"/>
    <property type="match status" value="1"/>
</dbReference>
<dbReference type="InterPro" id="IPR020930">
    <property type="entry name" value="Ribosomal_uL5_bac-type"/>
</dbReference>
<evidence type="ECO:0000313" key="9">
    <source>
        <dbReference type="EMBL" id="GAK50737.1"/>
    </source>
</evidence>
<feature type="compositionally biased region" description="Basic and acidic residues" evidence="6">
    <location>
        <begin position="204"/>
        <end position="214"/>
    </location>
</feature>
<dbReference type="InterPro" id="IPR020057">
    <property type="entry name" value="Ribosomal_bL25_b-dom"/>
</dbReference>
<name>A0A0S6VYN6_9BACT</name>
<keyword evidence="4 5" id="KW-0687">Ribonucleoprotein</keyword>
<keyword evidence="10" id="KW-1185">Reference proteome</keyword>
<evidence type="ECO:0000256" key="2">
    <source>
        <dbReference type="ARBA" id="ARBA00022884"/>
    </source>
</evidence>
<dbReference type="InterPro" id="IPR037121">
    <property type="entry name" value="Ribosomal_bL25_C"/>
</dbReference>
<dbReference type="PANTHER" id="PTHR33284">
    <property type="entry name" value="RIBOSOMAL PROTEIN L25/GLN-TRNA SYNTHETASE, ANTI-CODON-BINDING DOMAIN-CONTAINING PROTEIN"/>
    <property type="match status" value="1"/>
</dbReference>
<protein>
    <recommendedName>
        <fullName evidence="5">Large ribosomal subunit protein bL25</fullName>
    </recommendedName>
    <alternativeName>
        <fullName evidence="5">General stress protein CTC</fullName>
    </alternativeName>
</protein>
<comment type="similarity">
    <text evidence="5">Belongs to the bacterial ribosomal protein bL25 family. CTC subfamily.</text>
</comment>
<comment type="function">
    <text evidence="5">This is one of the proteins that binds to the 5S RNA in the ribosome where it forms part of the central protuberance.</text>
</comment>
<evidence type="ECO:0000256" key="6">
    <source>
        <dbReference type="SAM" id="MobiDB-lite"/>
    </source>
</evidence>
<evidence type="ECO:0000256" key="4">
    <source>
        <dbReference type="ARBA" id="ARBA00023274"/>
    </source>
</evidence>
<dbReference type="GO" id="GO:0003735">
    <property type="term" value="F:structural constituent of ribosome"/>
    <property type="evidence" value="ECO:0007669"/>
    <property type="project" value="InterPro"/>
</dbReference>
<sequence length="214" mass="23330">MEQVRLASQIRTTNGKGAARQLRRAGQIPAVMYGGKHGNLSLMLSSHDLRLLISKGIGSHLIDLEIAREGSTEKVPVILKEYQLDPVKRSLLHADFFEVTMDQAIEIQVPIELIGTAPGIKAGGVIEFATRELSIECLPGDILDKVEVDISALEIGSAITVRDIKLSEKYRVLTDEEVVVVTIAAPLTEADLETSQEGPAEPEVIQKGKKLEEE</sequence>
<dbReference type="STRING" id="1499966.U14_01970"/>
<keyword evidence="3 5" id="KW-0689">Ribosomal protein</keyword>
<keyword evidence="1 5" id="KW-0699">rRNA-binding</keyword>
<proteinExistence type="inferred from homology"/>
<dbReference type="CDD" id="cd00495">
    <property type="entry name" value="Ribosomal_L25_TL5_CTC"/>
    <property type="match status" value="1"/>
</dbReference>
<dbReference type="Pfam" id="PF01386">
    <property type="entry name" value="Ribosomal_L25p"/>
    <property type="match status" value="1"/>
</dbReference>
<evidence type="ECO:0000313" key="10">
    <source>
        <dbReference type="Proteomes" id="UP000030700"/>
    </source>
</evidence>
<feature type="domain" description="Large ribosomal subunit protein bL25 beta" evidence="8">
    <location>
        <begin position="105"/>
        <end position="186"/>
    </location>
</feature>
<dbReference type="NCBIfam" id="NF004139">
    <property type="entry name" value="PRK05618.4-2"/>
    <property type="match status" value="1"/>
</dbReference>
<dbReference type="EMBL" id="DF820456">
    <property type="protein sequence ID" value="GAK50737.1"/>
    <property type="molecule type" value="Genomic_DNA"/>
</dbReference>
<dbReference type="GO" id="GO:0022625">
    <property type="term" value="C:cytosolic large ribosomal subunit"/>
    <property type="evidence" value="ECO:0007669"/>
    <property type="project" value="TreeGrafter"/>
</dbReference>
<reference evidence="9" key="1">
    <citation type="journal article" date="2015" name="PeerJ">
        <title>First genomic representation of candidate bacterial phylum KSB3 points to enhanced environmental sensing as a trigger of wastewater bulking.</title>
        <authorList>
            <person name="Sekiguchi Y."/>
            <person name="Ohashi A."/>
            <person name="Parks D.H."/>
            <person name="Yamauchi T."/>
            <person name="Tyson G.W."/>
            <person name="Hugenholtz P."/>
        </authorList>
    </citation>
    <scope>NUCLEOTIDE SEQUENCE [LARGE SCALE GENOMIC DNA]</scope>
</reference>
<evidence type="ECO:0000256" key="3">
    <source>
        <dbReference type="ARBA" id="ARBA00022980"/>
    </source>
</evidence>
<comment type="subunit">
    <text evidence="5">Part of the 50S ribosomal subunit; part of the 5S rRNA/L5/L18/L25 subcomplex. Contacts the 5S rRNA. Binds to the 5S rRNA independently of L5 and L18.</text>
</comment>
<accession>A0A0S6VYN6</accession>